<evidence type="ECO:0000313" key="3">
    <source>
        <dbReference type="Proteomes" id="UP001058974"/>
    </source>
</evidence>
<comment type="caution">
    <text evidence="2">The sequence shown here is derived from an EMBL/GenBank/DDBJ whole genome shotgun (WGS) entry which is preliminary data.</text>
</comment>
<accession>A0A9D5AT39</accession>
<keyword evidence="3" id="KW-1185">Reference proteome</keyword>
<evidence type="ECO:0000313" key="2">
    <source>
        <dbReference type="EMBL" id="KAI5417864.1"/>
    </source>
</evidence>
<organism evidence="2 3">
    <name type="scientific">Pisum sativum</name>
    <name type="common">Garden pea</name>
    <name type="synonym">Lathyrus oleraceus</name>
    <dbReference type="NCBI Taxonomy" id="3888"/>
    <lineage>
        <taxon>Eukaryota</taxon>
        <taxon>Viridiplantae</taxon>
        <taxon>Streptophyta</taxon>
        <taxon>Embryophyta</taxon>
        <taxon>Tracheophyta</taxon>
        <taxon>Spermatophyta</taxon>
        <taxon>Magnoliopsida</taxon>
        <taxon>eudicotyledons</taxon>
        <taxon>Gunneridae</taxon>
        <taxon>Pentapetalae</taxon>
        <taxon>rosids</taxon>
        <taxon>fabids</taxon>
        <taxon>Fabales</taxon>
        <taxon>Fabaceae</taxon>
        <taxon>Papilionoideae</taxon>
        <taxon>50 kb inversion clade</taxon>
        <taxon>NPAAA clade</taxon>
        <taxon>Hologalegina</taxon>
        <taxon>IRL clade</taxon>
        <taxon>Fabeae</taxon>
        <taxon>Lathyrus</taxon>
    </lineage>
</organism>
<gene>
    <name evidence="2" type="ORF">KIW84_042476</name>
</gene>
<dbReference type="EMBL" id="JAMSHJ010000004">
    <property type="protein sequence ID" value="KAI5417864.1"/>
    <property type="molecule type" value="Genomic_DNA"/>
</dbReference>
<sequence length="227" mass="25403">MTKSSHVTQAATLGSMIQISQYFAITAFESSSSHYFGPKRQGHIPHGRGRCRGRDSPGNRPTSQLCEKYGNVIVDCWHRFDENFTLRLAQLKAPKFSDTSTNKLEASTSNPQALAMISKTHEYSLPRNLKIHVQFADFVVSHYPTTNSSYLHVKKSYIGSNRVCVANGKYLSTNYVGSSYVYAYSFPSYTLALNGILHVPCITRNLLSVSKFSKDNNVFLSSLLRNV</sequence>
<proteinExistence type="predicted"/>
<dbReference type="Proteomes" id="UP001058974">
    <property type="component" value="Chromosome 4"/>
</dbReference>
<dbReference type="AlphaFoldDB" id="A0A9D5AT39"/>
<dbReference type="Gramene" id="Psat04G0247600-T1">
    <property type="protein sequence ID" value="KAI5417864.1"/>
    <property type="gene ID" value="KIW84_042476"/>
</dbReference>
<name>A0A9D5AT39_PEA</name>
<feature type="region of interest" description="Disordered" evidence="1">
    <location>
        <begin position="43"/>
        <end position="62"/>
    </location>
</feature>
<protein>
    <submittedName>
        <fullName evidence="2">Uncharacterized protein</fullName>
    </submittedName>
</protein>
<reference evidence="2 3" key="1">
    <citation type="journal article" date="2022" name="Nat. Genet.">
        <title>Improved pea reference genome and pan-genome highlight genomic features and evolutionary characteristics.</title>
        <authorList>
            <person name="Yang T."/>
            <person name="Liu R."/>
            <person name="Luo Y."/>
            <person name="Hu S."/>
            <person name="Wang D."/>
            <person name="Wang C."/>
            <person name="Pandey M.K."/>
            <person name="Ge S."/>
            <person name="Xu Q."/>
            <person name="Li N."/>
            <person name="Li G."/>
            <person name="Huang Y."/>
            <person name="Saxena R.K."/>
            <person name="Ji Y."/>
            <person name="Li M."/>
            <person name="Yan X."/>
            <person name="He Y."/>
            <person name="Liu Y."/>
            <person name="Wang X."/>
            <person name="Xiang C."/>
            <person name="Varshney R.K."/>
            <person name="Ding H."/>
            <person name="Gao S."/>
            <person name="Zong X."/>
        </authorList>
    </citation>
    <scope>NUCLEOTIDE SEQUENCE [LARGE SCALE GENOMIC DNA]</scope>
    <source>
        <strain evidence="2 3">cv. Zhongwan 6</strain>
    </source>
</reference>
<evidence type="ECO:0000256" key="1">
    <source>
        <dbReference type="SAM" id="MobiDB-lite"/>
    </source>
</evidence>